<feature type="compositionally biased region" description="Basic and acidic residues" evidence="1">
    <location>
        <begin position="60"/>
        <end position="72"/>
    </location>
</feature>
<protein>
    <submittedName>
        <fullName evidence="2">Uncharacterized protein</fullName>
    </submittedName>
</protein>
<evidence type="ECO:0000313" key="2">
    <source>
        <dbReference type="EMBL" id="KAG5595710.1"/>
    </source>
</evidence>
<comment type="caution">
    <text evidence="2">The sequence shown here is derived from an EMBL/GenBank/DDBJ whole genome shotgun (WGS) entry which is preliminary data.</text>
</comment>
<name>A0A9J5Y9Q3_SOLCO</name>
<proteinExistence type="predicted"/>
<sequence>MVRTNLDMPPRKRARCIGGKGKGKRPVIEVPKHNFGSEGESFDSQDVFSEPNDDQPLQSRRVEIHVRSRPDSSRAPATTPPTADTIPAPAPTMAPNSKMKRMRLTMKNLEKNKNPKSSKKIPLNQPYNTK</sequence>
<evidence type="ECO:0000256" key="1">
    <source>
        <dbReference type="SAM" id="MobiDB-lite"/>
    </source>
</evidence>
<feature type="region of interest" description="Disordered" evidence="1">
    <location>
        <begin position="1"/>
        <end position="130"/>
    </location>
</feature>
<accession>A0A9J5Y9Q3</accession>
<reference evidence="2 3" key="1">
    <citation type="submission" date="2020-09" db="EMBL/GenBank/DDBJ databases">
        <title>De no assembly of potato wild relative species, Solanum commersonii.</title>
        <authorList>
            <person name="Cho K."/>
        </authorList>
    </citation>
    <scope>NUCLEOTIDE SEQUENCE [LARGE SCALE GENOMIC DNA]</scope>
    <source>
        <strain evidence="2">LZ3.2</strain>
        <tissue evidence="2">Leaf</tissue>
    </source>
</reference>
<feature type="compositionally biased region" description="Basic residues" evidence="1">
    <location>
        <begin position="11"/>
        <end position="25"/>
    </location>
</feature>
<dbReference type="EMBL" id="JACXVP010000007">
    <property type="protein sequence ID" value="KAG5595710.1"/>
    <property type="molecule type" value="Genomic_DNA"/>
</dbReference>
<evidence type="ECO:0000313" key="3">
    <source>
        <dbReference type="Proteomes" id="UP000824120"/>
    </source>
</evidence>
<dbReference type="AlphaFoldDB" id="A0A9J5Y9Q3"/>
<organism evidence="2 3">
    <name type="scientific">Solanum commersonii</name>
    <name type="common">Commerson's wild potato</name>
    <name type="synonym">Commerson's nightshade</name>
    <dbReference type="NCBI Taxonomy" id="4109"/>
    <lineage>
        <taxon>Eukaryota</taxon>
        <taxon>Viridiplantae</taxon>
        <taxon>Streptophyta</taxon>
        <taxon>Embryophyta</taxon>
        <taxon>Tracheophyta</taxon>
        <taxon>Spermatophyta</taxon>
        <taxon>Magnoliopsida</taxon>
        <taxon>eudicotyledons</taxon>
        <taxon>Gunneridae</taxon>
        <taxon>Pentapetalae</taxon>
        <taxon>asterids</taxon>
        <taxon>lamiids</taxon>
        <taxon>Solanales</taxon>
        <taxon>Solanaceae</taxon>
        <taxon>Solanoideae</taxon>
        <taxon>Solaneae</taxon>
        <taxon>Solanum</taxon>
    </lineage>
</organism>
<dbReference type="Proteomes" id="UP000824120">
    <property type="component" value="Chromosome 7"/>
</dbReference>
<keyword evidence="3" id="KW-1185">Reference proteome</keyword>
<gene>
    <name evidence="2" type="ORF">H5410_036942</name>
</gene>
<feature type="compositionally biased region" description="Low complexity" evidence="1">
    <location>
        <begin position="75"/>
        <end position="95"/>
    </location>
</feature>